<reference evidence="1" key="1">
    <citation type="journal article" date="2013" name="Environ. Microbiol.">
        <title>Microbiota from the distal guts of lean and obese adolescents exhibit partial functional redundancy besides clear differences in community structure.</title>
        <authorList>
            <person name="Ferrer M."/>
            <person name="Ruiz A."/>
            <person name="Lanza F."/>
            <person name="Haange S.B."/>
            <person name="Oberbach A."/>
            <person name="Till H."/>
            <person name="Bargiela R."/>
            <person name="Campoy C."/>
            <person name="Segura M.T."/>
            <person name="Richter M."/>
            <person name="von Bergen M."/>
            <person name="Seifert J."/>
            <person name="Suarez A."/>
        </authorList>
    </citation>
    <scope>NUCLEOTIDE SEQUENCE</scope>
</reference>
<protein>
    <submittedName>
        <fullName evidence="1">Uncharacterized protein</fullName>
    </submittedName>
</protein>
<comment type="caution">
    <text evidence="1">The sequence shown here is derived from an EMBL/GenBank/DDBJ whole genome shotgun (WGS) entry which is preliminary data.</text>
</comment>
<dbReference type="AlphaFoldDB" id="K1SJ15"/>
<sequence>MAEGYACHIYPWLSAALSAIAS</sequence>
<accession>K1SJ15</accession>
<gene>
    <name evidence="1" type="ORF">LEA_16191</name>
</gene>
<organism evidence="1">
    <name type="scientific">human gut metagenome</name>
    <dbReference type="NCBI Taxonomy" id="408170"/>
    <lineage>
        <taxon>unclassified sequences</taxon>
        <taxon>metagenomes</taxon>
        <taxon>organismal metagenomes</taxon>
    </lineage>
</organism>
<evidence type="ECO:0000313" key="1">
    <source>
        <dbReference type="EMBL" id="EKC53785.1"/>
    </source>
</evidence>
<feature type="non-terminal residue" evidence="1">
    <location>
        <position position="22"/>
    </location>
</feature>
<dbReference type="EMBL" id="AJWY01011065">
    <property type="protein sequence ID" value="EKC53785.1"/>
    <property type="molecule type" value="Genomic_DNA"/>
</dbReference>
<proteinExistence type="predicted"/>
<name>K1SJ15_9ZZZZ</name>